<dbReference type="SMART" id="SM00470">
    <property type="entry name" value="ParB"/>
    <property type="match status" value="1"/>
</dbReference>
<reference evidence="5" key="1">
    <citation type="submission" date="2020-02" db="EMBL/GenBank/DDBJ databases">
        <authorList>
            <person name="Meier V. D."/>
        </authorList>
    </citation>
    <scope>NUCLEOTIDE SEQUENCE</scope>
    <source>
        <strain evidence="5">AVDCRST_MAG88</strain>
    </source>
</reference>
<name>A0A6J4VDD1_9BACT</name>
<dbReference type="InterPro" id="IPR003115">
    <property type="entry name" value="ParB_N"/>
</dbReference>
<feature type="region of interest" description="Disordered" evidence="3">
    <location>
        <begin position="268"/>
        <end position="289"/>
    </location>
</feature>
<dbReference type="InterPro" id="IPR041468">
    <property type="entry name" value="HTH_ParB/Spo0J"/>
</dbReference>
<evidence type="ECO:0000256" key="1">
    <source>
        <dbReference type="ARBA" id="ARBA00006295"/>
    </source>
</evidence>
<evidence type="ECO:0000256" key="2">
    <source>
        <dbReference type="ARBA" id="ARBA00022829"/>
    </source>
</evidence>
<dbReference type="InterPro" id="IPR004437">
    <property type="entry name" value="ParB/RepB/Spo0J"/>
</dbReference>
<dbReference type="InterPro" id="IPR050336">
    <property type="entry name" value="Chromosome_partition/occlusion"/>
</dbReference>
<dbReference type="Gene3D" id="1.10.10.2830">
    <property type="match status" value="1"/>
</dbReference>
<protein>
    <submittedName>
        <fullName evidence="5">Chromosome (Plasmid) partitioning protein ParB</fullName>
    </submittedName>
</protein>
<comment type="similarity">
    <text evidence="1">Belongs to the ParB family.</text>
</comment>
<dbReference type="NCBIfam" id="TIGR00180">
    <property type="entry name" value="parB_part"/>
    <property type="match status" value="1"/>
</dbReference>
<dbReference type="PANTHER" id="PTHR33375">
    <property type="entry name" value="CHROMOSOME-PARTITIONING PROTEIN PARB-RELATED"/>
    <property type="match status" value="1"/>
</dbReference>
<dbReference type="Pfam" id="PF02195">
    <property type="entry name" value="ParB_N"/>
    <property type="match status" value="1"/>
</dbReference>
<organism evidence="5">
    <name type="scientific">uncultured Thermomicrobiales bacterium</name>
    <dbReference type="NCBI Taxonomy" id="1645740"/>
    <lineage>
        <taxon>Bacteria</taxon>
        <taxon>Pseudomonadati</taxon>
        <taxon>Thermomicrobiota</taxon>
        <taxon>Thermomicrobia</taxon>
        <taxon>Thermomicrobiales</taxon>
        <taxon>environmental samples</taxon>
    </lineage>
</organism>
<gene>
    <name evidence="5" type="ORF">AVDCRST_MAG88-2685</name>
</gene>
<dbReference type="Gene3D" id="3.90.1530.30">
    <property type="match status" value="1"/>
</dbReference>
<evidence type="ECO:0000259" key="4">
    <source>
        <dbReference type="SMART" id="SM00470"/>
    </source>
</evidence>
<proteinExistence type="inferred from homology"/>
<keyword evidence="2" id="KW-0159">Chromosome partition</keyword>
<sequence>MTTKKARGWTKRQDGSDGAALDYTTVVRRQEGQTVPVPVALDPDGDRVNRDALLVDHGRIRPDPEQPRHTMDREGLRELASSIIEHGLLQPLVVREEAPDQHGDNRYMIVAGGRRWAAIDLALRGEVGPLDEVTLRRLRRVPILLDRSEGAVRRIRQLIENIQRQALPPLEEARAIRELMQLERLSAREIARRLHKSHPYVNERLAVLDEEAISQAVERNLLSFTAATELRKLADTAVRHQLLTEVQQGRQLRVADVRALRPRPVAARAVTTPIPTSGPAPAEVAASGDEEQAAWKITFQSDTSPLTGAEGGPAPDAQTFVPRGTRTAPADAGDRPLADGPAASADRAPQRHHPAATEAWVKQLAGSWLRWLNSQDGAVATELRAAVLDVGDNVTAVPDWWLRFFLATRQLLADEVQNA</sequence>
<dbReference type="AlphaFoldDB" id="A0A6J4VDD1"/>
<dbReference type="SUPFAM" id="SSF110849">
    <property type="entry name" value="ParB/Sulfiredoxin"/>
    <property type="match status" value="1"/>
</dbReference>
<accession>A0A6J4VDD1</accession>
<dbReference type="GO" id="GO:0007059">
    <property type="term" value="P:chromosome segregation"/>
    <property type="evidence" value="ECO:0007669"/>
    <property type="project" value="UniProtKB-KW"/>
</dbReference>
<dbReference type="GO" id="GO:0005694">
    <property type="term" value="C:chromosome"/>
    <property type="evidence" value="ECO:0007669"/>
    <property type="project" value="TreeGrafter"/>
</dbReference>
<evidence type="ECO:0000313" key="5">
    <source>
        <dbReference type="EMBL" id="CAA9574437.1"/>
    </source>
</evidence>
<dbReference type="Pfam" id="PF17762">
    <property type="entry name" value="HTH_ParB"/>
    <property type="match status" value="1"/>
</dbReference>
<feature type="domain" description="ParB-like N-terminal" evidence="4">
    <location>
        <begin position="53"/>
        <end position="162"/>
    </location>
</feature>
<dbReference type="EMBL" id="CADCWM010000655">
    <property type="protein sequence ID" value="CAA9574437.1"/>
    <property type="molecule type" value="Genomic_DNA"/>
</dbReference>
<dbReference type="InterPro" id="IPR036086">
    <property type="entry name" value="ParB/Sulfiredoxin_sf"/>
</dbReference>
<dbReference type="PANTHER" id="PTHR33375:SF1">
    <property type="entry name" value="CHROMOSOME-PARTITIONING PROTEIN PARB-RELATED"/>
    <property type="match status" value="1"/>
</dbReference>
<evidence type="ECO:0000256" key="3">
    <source>
        <dbReference type="SAM" id="MobiDB-lite"/>
    </source>
</evidence>
<feature type="region of interest" description="Disordered" evidence="3">
    <location>
        <begin position="302"/>
        <end position="356"/>
    </location>
</feature>
<dbReference type="GO" id="GO:0003677">
    <property type="term" value="F:DNA binding"/>
    <property type="evidence" value="ECO:0007669"/>
    <property type="project" value="InterPro"/>
</dbReference>